<organism evidence="8 9">
    <name type="scientific">Rhodobacter ferrooxidans</name>
    <dbReference type="NCBI Taxonomy" id="371731"/>
    <lineage>
        <taxon>Bacteria</taxon>
        <taxon>Pseudomonadati</taxon>
        <taxon>Pseudomonadota</taxon>
        <taxon>Alphaproteobacteria</taxon>
        <taxon>Rhodobacterales</taxon>
        <taxon>Rhodobacter group</taxon>
        <taxon>Rhodobacter</taxon>
    </lineage>
</organism>
<dbReference type="GO" id="GO:0016020">
    <property type="term" value="C:membrane"/>
    <property type="evidence" value="ECO:0007669"/>
    <property type="project" value="InterPro"/>
</dbReference>
<evidence type="ECO:0000256" key="3">
    <source>
        <dbReference type="ARBA" id="ARBA00022692"/>
    </source>
</evidence>
<keyword evidence="9" id="KW-1185">Reference proteome</keyword>
<protein>
    <recommendedName>
        <fullName evidence="10">Sulfotransferase family protein</fullName>
    </recommendedName>
</protein>
<dbReference type="PANTHER" id="PTHR12137:SF54">
    <property type="entry name" value="CARBOHYDRATE SULFOTRANSFERASE"/>
    <property type="match status" value="1"/>
</dbReference>
<comment type="caution">
    <text evidence="8">The sequence shown here is derived from an EMBL/GenBank/DDBJ whole genome shotgun (WGS) entry which is preliminary data.</text>
</comment>
<dbReference type="SUPFAM" id="SSF52540">
    <property type="entry name" value="P-loop containing nucleoside triphosphate hydrolases"/>
    <property type="match status" value="1"/>
</dbReference>
<dbReference type="STRING" id="371731.Rsw2DRAFT_0883"/>
<proteinExistence type="predicted"/>
<keyword evidence="5" id="KW-0333">Golgi apparatus</keyword>
<dbReference type="PANTHER" id="PTHR12137">
    <property type="entry name" value="CARBOHYDRATE SULFOTRANSFERASE"/>
    <property type="match status" value="1"/>
</dbReference>
<keyword evidence="2" id="KW-0808">Transferase</keyword>
<keyword evidence="4" id="KW-1133">Transmembrane helix</keyword>
<dbReference type="Gene3D" id="3.40.50.300">
    <property type="entry name" value="P-loop containing nucleotide triphosphate hydrolases"/>
    <property type="match status" value="1"/>
</dbReference>
<evidence type="ECO:0000256" key="4">
    <source>
        <dbReference type="ARBA" id="ARBA00022989"/>
    </source>
</evidence>
<comment type="subcellular location">
    <subcellularLocation>
        <location evidence="1">Golgi apparatus membrane</location>
        <topology evidence="1">Single-pass type II membrane protein</topology>
    </subcellularLocation>
</comment>
<dbReference type="Pfam" id="PF03567">
    <property type="entry name" value="Sulfotransfer_2"/>
    <property type="match status" value="1"/>
</dbReference>
<name>C8RYK5_9RHOB</name>
<dbReference type="InterPro" id="IPR027417">
    <property type="entry name" value="P-loop_NTPase"/>
</dbReference>
<evidence type="ECO:0000313" key="9">
    <source>
        <dbReference type="Proteomes" id="UP000010121"/>
    </source>
</evidence>
<dbReference type="AlphaFoldDB" id="C8RYK5"/>
<evidence type="ECO:0000256" key="7">
    <source>
        <dbReference type="ARBA" id="ARBA00023180"/>
    </source>
</evidence>
<accession>C8RYK5</accession>
<dbReference type="OrthoDB" id="7862951at2"/>
<dbReference type="InterPro" id="IPR005331">
    <property type="entry name" value="Sulfotransferase"/>
</dbReference>
<dbReference type="Proteomes" id="UP000010121">
    <property type="component" value="Unassembled WGS sequence"/>
</dbReference>
<evidence type="ECO:0000256" key="1">
    <source>
        <dbReference type="ARBA" id="ARBA00004323"/>
    </source>
</evidence>
<evidence type="ECO:0000256" key="6">
    <source>
        <dbReference type="ARBA" id="ARBA00023136"/>
    </source>
</evidence>
<gene>
    <name evidence="8" type="ORF">Rsw2DRAFT_0883</name>
</gene>
<sequence length="251" mass="28140">MEQSLNLIRFEPAKILYVLTPKCGSSSMVNIFLTMAGFDPREHGIRKLARSASTESTLAAQGLFFSNTDTAGVLRSHAEFPEHKLLANIRNPADRVLSNYYNKLNRYTKQYAFGIYAYGKLRQFMEGPKSWRRVARGNAYMQRHLSFQALLDGLEQHGPGFDAHYALQSELLALDKLHYAHLFRLENLDADFRDAMAGFGLPSQMLDRVKAVPRNNPSAYGGRADALMTPQARASIARIYAADFAALGYPV</sequence>
<evidence type="ECO:0000256" key="2">
    <source>
        <dbReference type="ARBA" id="ARBA00022679"/>
    </source>
</evidence>
<evidence type="ECO:0000313" key="8">
    <source>
        <dbReference type="EMBL" id="EEW26193.1"/>
    </source>
</evidence>
<dbReference type="GO" id="GO:0008146">
    <property type="term" value="F:sulfotransferase activity"/>
    <property type="evidence" value="ECO:0007669"/>
    <property type="project" value="InterPro"/>
</dbReference>
<dbReference type="EMBL" id="ACYY01000004">
    <property type="protein sequence ID" value="EEW26193.1"/>
    <property type="molecule type" value="Genomic_DNA"/>
</dbReference>
<evidence type="ECO:0008006" key="10">
    <source>
        <dbReference type="Google" id="ProtNLM"/>
    </source>
</evidence>
<keyword evidence="7" id="KW-0325">Glycoprotein</keyword>
<dbReference type="InterPro" id="IPR018011">
    <property type="entry name" value="Carb_sulfotrans_8-10"/>
</dbReference>
<keyword evidence="3" id="KW-0812">Transmembrane</keyword>
<evidence type="ECO:0000256" key="5">
    <source>
        <dbReference type="ARBA" id="ARBA00023034"/>
    </source>
</evidence>
<dbReference type="GO" id="GO:0016051">
    <property type="term" value="P:carbohydrate biosynthetic process"/>
    <property type="evidence" value="ECO:0007669"/>
    <property type="project" value="InterPro"/>
</dbReference>
<keyword evidence="6" id="KW-0472">Membrane</keyword>
<reference evidence="8 9" key="1">
    <citation type="submission" date="2009-08" db="EMBL/GenBank/DDBJ databases">
        <title>The draft genome of Rhodobacter sp. SW2.</title>
        <authorList>
            <consortium name="US DOE Joint Genome Institute (JGI-PGF)"/>
            <person name="Lucas S."/>
            <person name="Copeland A."/>
            <person name="Lapidus A."/>
            <person name="Glavina del Rio T."/>
            <person name="Tice H."/>
            <person name="Bruce D."/>
            <person name="Goodwin L."/>
            <person name="Pitluck S."/>
            <person name="Larimer F."/>
            <person name="Land M.L."/>
            <person name="Hauser L."/>
            <person name="Emerson D."/>
        </authorList>
    </citation>
    <scope>NUCLEOTIDE SEQUENCE [LARGE SCALE GENOMIC DNA]</scope>
    <source>
        <strain evidence="8 9">SW2</strain>
    </source>
</reference>